<keyword evidence="1" id="KW-0175">Coiled coil</keyword>
<evidence type="ECO:0000313" key="4">
    <source>
        <dbReference type="EMBL" id="VDD92005.1"/>
    </source>
</evidence>
<dbReference type="GO" id="GO:0005768">
    <property type="term" value="C:endosome"/>
    <property type="evidence" value="ECO:0007669"/>
    <property type="project" value="TreeGrafter"/>
</dbReference>
<dbReference type="Gene3D" id="1.20.120.560">
    <property type="entry name" value="alix/aip1 in complex with the ypdl late domain"/>
    <property type="match status" value="1"/>
</dbReference>
<dbReference type="PANTHER" id="PTHR23030:SF39">
    <property type="entry name" value="PROGRAMMED CELL DEATH 6-INTERACTING PROTEIN"/>
    <property type="match status" value="1"/>
</dbReference>
<dbReference type="Proteomes" id="UP000274131">
    <property type="component" value="Unassembled WGS sequence"/>
</dbReference>
<dbReference type="PANTHER" id="PTHR23030">
    <property type="entry name" value="PCD6 INTERACTING PROTEIN-RELATED"/>
    <property type="match status" value="1"/>
</dbReference>
<feature type="domain" description="BRO1" evidence="3">
    <location>
        <begin position="5"/>
        <end position="396"/>
    </location>
</feature>
<dbReference type="OrthoDB" id="2141925at2759"/>
<protein>
    <submittedName>
        <fullName evidence="6">BRO1 domain-containing protein</fullName>
    </submittedName>
</protein>
<dbReference type="SMART" id="SM01041">
    <property type="entry name" value="BRO1"/>
    <property type="match status" value="1"/>
</dbReference>
<dbReference type="WBParaSite" id="EVEC_0000723501-mRNA-1">
    <property type="protein sequence ID" value="EVEC_0000723501-mRNA-1"/>
    <property type="gene ID" value="EVEC_0000723501"/>
</dbReference>
<dbReference type="PROSITE" id="PS51180">
    <property type="entry name" value="BRO1"/>
    <property type="match status" value="1"/>
</dbReference>
<dbReference type="AlphaFoldDB" id="A0A0N4V9V8"/>
<dbReference type="InterPro" id="IPR025304">
    <property type="entry name" value="ALIX_V_dom"/>
</dbReference>
<proteinExistence type="predicted"/>
<feature type="compositionally biased region" description="Low complexity" evidence="2">
    <location>
        <begin position="720"/>
        <end position="731"/>
    </location>
</feature>
<dbReference type="FunFam" id="1.25.40.280:FF:000001">
    <property type="entry name" value="programmed cell death 6-interacting protein-like isoform X1"/>
    <property type="match status" value="1"/>
</dbReference>
<organism evidence="6">
    <name type="scientific">Enterobius vermicularis</name>
    <name type="common">Human pinworm</name>
    <dbReference type="NCBI Taxonomy" id="51028"/>
    <lineage>
        <taxon>Eukaryota</taxon>
        <taxon>Metazoa</taxon>
        <taxon>Ecdysozoa</taxon>
        <taxon>Nematoda</taxon>
        <taxon>Chromadorea</taxon>
        <taxon>Rhabditida</taxon>
        <taxon>Spirurina</taxon>
        <taxon>Oxyuridomorpha</taxon>
        <taxon>Oxyuroidea</taxon>
        <taxon>Oxyuridae</taxon>
        <taxon>Enterobius</taxon>
    </lineage>
</organism>
<dbReference type="InterPro" id="IPR038499">
    <property type="entry name" value="BRO1_sf"/>
</dbReference>
<dbReference type="Gene3D" id="1.25.40.280">
    <property type="entry name" value="alix/aip1 like domains"/>
    <property type="match status" value="1"/>
</dbReference>
<keyword evidence="5" id="KW-1185">Reference proteome</keyword>
<feature type="coiled-coil region" evidence="1">
    <location>
        <begin position="449"/>
        <end position="480"/>
    </location>
</feature>
<dbReference type="CDD" id="cd09240">
    <property type="entry name" value="BRO1_Alix"/>
    <property type="match status" value="1"/>
</dbReference>
<dbReference type="InterPro" id="IPR004328">
    <property type="entry name" value="BRO1_dom"/>
</dbReference>
<sequence length="852" mass="95229">MSSSTFLSVPLKNTVEVDLVKPLTSYIENIYQGAKGDNVEVKEAVNELNKLRNRTCLQPLDKHQTALDLLTRYYDQLVAIENKLPITATQNPVSFKWKDAFDKGSLFSSRASLTLSDSKFERAAVLFNCGALMSAIAAAQPMNTDEEMKTAAKLFQQAAGVFAHLRDTVLGLVHQEPTPDLLPDTLSALSAIMLAQAQEAIYIKAARDKMKPAALVKISAQCSEYYNEAQKALHRDTVRGTFEKEWLHVVTGKSLAMSALAQYHQAQGNGEARQIGEQLSRLTQAVTLVQQAKSYIEASQFGTQLNEIEKAFQLVKKDNDFIYHEKIADFRSLPALPKAPLAKPLPVNHPITPRFKDMFSSLVPVQVHQALASYESRKADLINMETGRLREHTQIMNGILASLNLPAALDDAMNQEALPESIKQKSAKVKSNGGIDKLNNLFDDLPGLLKRNQEILNETLRLLNEEQENDKNLRNQFKEKWTRMASESLTGPLYQEIGKYTGILNSATAADNIVKEKLAEHKEAIKLLSSTEPELRAAVPGLDPASSNSNSESVRKLRELMNLVQEIKVEREKLEKEFAAVHCDMSNEFLKTMKEGETFSEEKVSTAKLDQLYGPLRAKVNESITKQEKCLAEVELWNKKFCTEKASTANAVERERILKMLANGHDKYLEIKSNLEEGTKFYNDLTPLLMRLQQKVSDFCFARQTEKEDLMKQLQQNIVSGSSSSTSSSSAPPRPPPPKTQPSTNPFDVEPPIAPPRNISLQSMFEFFNFARVLGQPVQFPYQGQMPYVAPQFNQNYTTPYPIAYPGTYPGAFNPSSGKFIFFTEWLISHSEEGDGAFAVCADFGQFPPQPQ</sequence>
<name>A0A0N4V9V8_ENTVE</name>
<reference evidence="6" key="1">
    <citation type="submission" date="2017-02" db="UniProtKB">
        <authorList>
            <consortium name="WormBaseParasite"/>
        </authorList>
    </citation>
    <scope>IDENTIFICATION</scope>
</reference>
<dbReference type="EMBL" id="UXUI01008640">
    <property type="protein sequence ID" value="VDD92005.1"/>
    <property type="molecule type" value="Genomic_DNA"/>
</dbReference>
<reference evidence="4 5" key="2">
    <citation type="submission" date="2018-10" db="EMBL/GenBank/DDBJ databases">
        <authorList>
            <consortium name="Pathogen Informatics"/>
        </authorList>
    </citation>
    <scope>NUCLEOTIDE SEQUENCE [LARGE SCALE GENOMIC DNA]</scope>
</reference>
<dbReference type="Pfam" id="PF03097">
    <property type="entry name" value="BRO1"/>
    <property type="match status" value="1"/>
</dbReference>
<dbReference type="GO" id="GO:0000281">
    <property type="term" value="P:mitotic cytokinesis"/>
    <property type="evidence" value="ECO:0007669"/>
    <property type="project" value="TreeGrafter"/>
</dbReference>
<accession>A0A0N4V9V8</accession>
<evidence type="ECO:0000256" key="1">
    <source>
        <dbReference type="SAM" id="Coils"/>
    </source>
</evidence>
<dbReference type="STRING" id="51028.A0A0N4V9V8"/>
<evidence type="ECO:0000313" key="6">
    <source>
        <dbReference type="WBParaSite" id="EVEC_0000723501-mRNA-1"/>
    </source>
</evidence>
<dbReference type="Gene3D" id="1.20.140.50">
    <property type="entry name" value="alix/aip1 like domains"/>
    <property type="match status" value="1"/>
</dbReference>
<feature type="region of interest" description="Disordered" evidence="2">
    <location>
        <begin position="716"/>
        <end position="753"/>
    </location>
</feature>
<evidence type="ECO:0000259" key="3">
    <source>
        <dbReference type="PROSITE" id="PS51180"/>
    </source>
</evidence>
<evidence type="ECO:0000313" key="5">
    <source>
        <dbReference type="Proteomes" id="UP000274131"/>
    </source>
</evidence>
<evidence type="ECO:0000256" key="2">
    <source>
        <dbReference type="SAM" id="MobiDB-lite"/>
    </source>
</evidence>
<gene>
    <name evidence="4" type="ORF">EVEC_LOCUS6756</name>
</gene>
<dbReference type="Pfam" id="PF13949">
    <property type="entry name" value="ALIX_LYPXL_bnd"/>
    <property type="match status" value="1"/>
</dbReference>